<protein>
    <submittedName>
        <fullName evidence="1">Uncharacterized protein</fullName>
    </submittedName>
</protein>
<dbReference type="Proteomes" id="UP001341840">
    <property type="component" value="Unassembled WGS sequence"/>
</dbReference>
<comment type="caution">
    <text evidence="1">The sequence shown here is derived from an EMBL/GenBank/DDBJ whole genome shotgun (WGS) entry which is preliminary data.</text>
</comment>
<accession>A0ABU6U3G5</accession>
<gene>
    <name evidence="1" type="ORF">PIB30_001127</name>
</gene>
<reference evidence="1 2" key="1">
    <citation type="journal article" date="2023" name="Plants (Basel)">
        <title>Bridging the Gap: Combining Genomics and Transcriptomics Approaches to Understand Stylosanthes scabra, an Orphan Legume from the Brazilian Caatinga.</title>
        <authorList>
            <person name="Ferreira-Neto J.R.C."/>
            <person name="da Silva M.D."/>
            <person name="Binneck E."/>
            <person name="de Melo N.F."/>
            <person name="da Silva R.H."/>
            <person name="de Melo A.L.T.M."/>
            <person name="Pandolfi V."/>
            <person name="Bustamante F.O."/>
            <person name="Brasileiro-Vidal A.C."/>
            <person name="Benko-Iseppon A.M."/>
        </authorList>
    </citation>
    <scope>NUCLEOTIDE SEQUENCE [LARGE SCALE GENOMIC DNA]</scope>
    <source>
        <tissue evidence="1">Leaves</tissue>
    </source>
</reference>
<sequence length="163" mass="17957">MATKDPLVSYVIGECTITLKDVAYQLGLPINDELVSGCLSEFDTLMPDGAGRPHWGWFDDLFGELPHQSIGTPVCFTTPFELEFPSGGSHSSTASTTLGDTGRVLLLLAGYTRLFAEQLTRMWSLWQARCSSCRTGSFGIFNAKAIRLQRLRLSIGIEVTYEL</sequence>
<name>A0ABU6U3G5_9FABA</name>
<evidence type="ECO:0000313" key="1">
    <source>
        <dbReference type="EMBL" id="MED6154985.1"/>
    </source>
</evidence>
<dbReference type="EMBL" id="JASCZI010120831">
    <property type="protein sequence ID" value="MED6154985.1"/>
    <property type="molecule type" value="Genomic_DNA"/>
</dbReference>
<organism evidence="1 2">
    <name type="scientific">Stylosanthes scabra</name>
    <dbReference type="NCBI Taxonomy" id="79078"/>
    <lineage>
        <taxon>Eukaryota</taxon>
        <taxon>Viridiplantae</taxon>
        <taxon>Streptophyta</taxon>
        <taxon>Embryophyta</taxon>
        <taxon>Tracheophyta</taxon>
        <taxon>Spermatophyta</taxon>
        <taxon>Magnoliopsida</taxon>
        <taxon>eudicotyledons</taxon>
        <taxon>Gunneridae</taxon>
        <taxon>Pentapetalae</taxon>
        <taxon>rosids</taxon>
        <taxon>fabids</taxon>
        <taxon>Fabales</taxon>
        <taxon>Fabaceae</taxon>
        <taxon>Papilionoideae</taxon>
        <taxon>50 kb inversion clade</taxon>
        <taxon>dalbergioids sensu lato</taxon>
        <taxon>Dalbergieae</taxon>
        <taxon>Pterocarpus clade</taxon>
        <taxon>Stylosanthes</taxon>
    </lineage>
</organism>
<proteinExistence type="predicted"/>
<evidence type="ECO:0000313" key="2">
    <source>
        <dbReference type="Proteomes" id="UP001341840"/>
    </source>
</evidence>
<keyword evidence="2" id="KW-1185">Reference proteome</keyword>